<dbReference type="EMBL" id="JQ245707">
    <property type="protein sequence ID" value="AEZ65675.1"/>
    <property type="molecule type" value="Genomic_DNA"/>
</dbReference>
<keyword evidence="2" id="KW-1185">Reference proteome</keyword>
<dbReference type="KEGG" id="vg:14013879"/>
<reference evidence="1 2" key="1">
    <citation type="journal article" date="2012" name="Proc. Natl. Acad. Sci. U.S.A.">
        <title>A novel lineage of myoviruses infecting cyanobacteria is widespread in the oceans.</title>
        <authorList>
            <person name="Sabehi G."/>
            <person name="Shaulov L."/>
            <person name="Silver D.H."/>
            <person name="Yanai I."/>
            <person name="Harel A."/>
            <person name="Lindell D."/>
        </authorList>
    </citation>
    <scope>NUCLEOTIDE SEQUENCE [LARGE SCALE GENOMIC DNA]</scope>
</reference>
<protein>
    <submittedName>
        <fullName evidence="1">Uncharacterized protein</fullName>
    </submittedName>
</protein>
<evidence type="ECO:0000313" key="1">
    <source>
        <dbReference type="EMBL" id="AEZ65675.1"/>
    </source>
</evidence>
<organism evidence="1 2">
    <name type="scientific">Cyanophage S-TIM5</name>
    <dbReference type="NCBI Taxonomy" id="1137745"/>
    <lineage>
        <taxon>Viruses</taxon>
        <taxon>Duplodnaviria</taxon>
        <taxon>Heunggongvirae</taxon>
        <taxon>Uroviricota</taxon>
        <taxon>Caudoviricetes</taxon>
        <taxon>Aurunvirus</taxon>
        <taxon>Aurunvirus STIM5</taxon>
    </lineage>
</organism>
<dbReference type="GeneID" id="14013879"/>
<sequence>MEKGINILTTGQTVTVEGAEELIAEWDEGKLTREELTEKLMNLETVLTDVTKVNEEGQFKETKE</sequence>
<name>H6WFV0_9CAUD</name>
<dbReference type="Proteomes" id="UP000007178">
    <property type="component" value="Segment"/>
</dbReference>
<proteinExistence type="predicted"/>
<accession>H6WFV0</accession>
<evidence type="ECO:0000313" key="2">
    <source>
        <dbReference type="Proteomes" id="UP000007178"/>
    </source>
</evidence>
<dbReference type="RefSeq" id="YP_007006088.1">
    <property type="nucleotide sequence ID" value="NC_019516.2"/>
</dbReference>